<dbReference type="EMBL" id="FPBL01000007">
    <property type="protein sequence ID" value="SFU68191.1"/>
    <property type="molecule type" value="Genomic_DNA"/>
</dbReference>
<comment type="function">
    <text evidence="5">Catalyzes the interconversion of 2-phosphoglycerate and 3-phosphoglycerate.</text>
</comment>
<evidence type="ECO:0000256" key="3">
    <source>
        <dbReference type="ARBA" id="ARBA00023152"/>
    </source>
</evidence>
<gene>
    <name evidence="5" type="primary">gpmA</name>
    <name evidence="9" type="ORF">SAMN05216339_10754</name>
</gene>
<sequence>MNKTEELTRLVLLRHGKSIWNKDRHFTGWTDIALSLQGEEEARKAGQQLKQAGFSFDICFCSELKRARDTLAFVQSEMNLDHLPVHHSWRLNERHYGALEGMRPWDAIRKFGIWPILKSQLHFDAKPPILMPSDPRAPVNQQRYTAIVRSQLPLTESIQQALVRVQPLWQETILPEIRQGKRLLIVSHKGLLRTLVMQLEGLTGAQAMRLSIKTGQPLCYELDSSLNPVNRYYLPG</sequence>
<keyword evidence="4 5" id="KW-0413">Isomerase</keyword>
<comment type="pathway">
    <text evidence="5">Carbohydrate degradation; glycolysis; pyruvate from D-glyceraldehyde 3-phosphate: step 3/5.</text>
</comment>
<feature type="active site" description="Tele-phosphohistidine intermediate" evidence="5 6">
    <location>
        <position position="15"/>
    </location>
</feature>
<dbReference type="PANTHER" id="PTHR11931">
    <property type="entry name" value="PHOSPHOGLYCERATE MUTASE"/>
    <property type="match status" value="1"/>
</dbReference>
<comment type="caution">
    <text evidence="5">Lacks conserved residue(s) required for the propagation of feature annotation.</text>
</comment>
<feature type="binding site" evidence="5 7">
    <location>
        <begin position="27"/>
        <end position="28"/>
    </location>
    <ligand>
        <name>substrate</name>
    </ligand>
</feature>
<dbReference type="GO" id="GO:0004619">
    <property type="term" value="F:phosphoglycerate mutase activity"/>
    <property type="evidence" value="ECO:0007669"/>
    <property type="project" value="UniProtKB-UniRule"/>
</dbReference>
<dbReference type="HAMAP" id="MF_01039">
    <property type="entry name" value="PGAM_GpmA"/>
    <property type="match status" value="1"/>
</dbReference>
<keyword evidence="2 5" id="KW-0312">Gluconeogenesis</keyword>
<dbReference type="InterPro" id="IPR029033">
    <property type="entry name" value="His_PPase_superfam"/>
</dbReference>
<dbReference type="AlphaFoldDB" id="A0A1I7I5L0"/>
<evidence type="ECO:0000256" key="6">
    <source>
        <dbReference type="PIRSR" id="PIRSR613078-1"/>
    </source>
</evidence>
<feature type="binding site" evidence="5 7">
    <location>
        <begin position="93"/>
        <end position="96"/>
    </location>
    <ligand>
        <name>substrate</name>
    </ligand>
</feature>
<name>A0A1I7I5L0_9PROT</name>
<protein>
    <recommendedName>
        <fullName evidence="5">2,3-bisphosphoglycerate-dependent phosphoglycerate mutase</fullName>
        <shortName evidence="5">BPG-dependent PGAM</shortName>
        <shortName evidence="5">PGAM</shortName>
        <shortName evidence="5">Phosphoglyceromutase</shortName>
        <shortName evidence="5">dPGM</shortName>
        <ecNumber evidence="5">5.4.2.11</ecNumber>
    </recommendedName>
</protein>
<dbReference type="InterPro" id="IPR013078">
    <property type="entry name" value="His_Pase_superF_clade-1"/>
</dbReference>
<dbReference type="Pfam" id="PF00300">
    <property type="entry name" value="His_Phos_1"/>
    <property type="match status" value="2"/>
</dbReference>
<proteinExistence type="inferred from homology"/>
<dbReference type="UniPathway" id="UPA00109">
    <property type="reaction ID" value="UER00186"/>
</dbReference>
<dbReference type="SUPFAM" id="SSF53254">
    <property type="entry name" value="Phosphoglycerate mutase-like"/>
    <property type="match status" value="1"/>
</dbReference>
<comment type="catalytic activity">
    <reaction evidence="5">
        <text>(2R)-2-phosphoglycerate = (2R)-3-phosphoglycerate</text>
        <dbReference type="Rhea" id="RHEA:15901"/>
        <dbReference type="ChEBI" id="CHEBI:58272"/>
        <dbReference type="ChEBI" id="CHEBI:58289"/>
        <dbReference type="EC" id="5.4.2.11"/>
    </reaction>
</comment>
<evidence type="ECO:0000256" key="4">
    <source>
        <dbReference type="ARBA" id="ARBA00023235"/>
    </source>
</evidence>
<evidence type="ECO:0000256" key="7">
    <source>
        <dbReference type="PIRSR" id="PIRSR613078-2"/>
    </source>
</evidence>
<feature type="active site" description="Proton donor/acceptor" evidence="5 6">
    <location>
        <position position="93"/>
    </location>
</feature>
<dbReference type="OrthoDB" id="9781415at2"/>
<feature type="site" description="Transition state stabilizer" evidence="5 8">
    <location>
        <position position="188"/>
    </location>
</feature>
<comment type="subunit">
    <text evidence="5">Homodimer.</text>
</comment>
<dbReference type="RefSeq" id="WP_074928760.1">
    <property type="nucleotide sequence ID" value="NZ_FPBL01000007.1"/>
</dbReference>
<evidence type="ECO:0000256" key="5">
    <source>
        <dbReference type="HAMAP-Rule" id="MF_01039"/>
    </source>
</evidence>
<dbReference type="Gene3D" id="3.40.50.1240">
    <property type="entry name" value="Phosphoglycerate mutase-like"/>
    <property type="match status" value="1"/>
</dbReference>
<reference evidence="9 10" key="1">
    <citation type="submission" date="2016-10" db="EMBL/GenBank/DDBJ databases">
        <authorList>
            <person name="de Groot N.N."/>
        </authorList>
    </citation>
    <scope>NUCLEOTIDE SEQUENCE [LARGE SCALE GENOMIC DNA]</scope>
    <source>
        <strain evidence="9 10">Nm24</strain>
    </source>
</reference>
<dbReference type="EC" id="5.4.2.11" evidence="5"/>
<dbReference type="GO" id="GO:0006096">
    <property type="term" value="P:glycolytic process"/>
    <property type="evidence" value="ECO:0007669"/>
    <property type="project" value="UniProtKB-UniRule"/>
</dbReference>
<keyword evidence="3 5" id="KW-0324">Glycolysis</keyword>
<evidence type="ECO:0000256" key="8">
    <source>
        <dbReference type="PIRSR" id="PIRSR613078-3"/>
    </source>
</evidence>
<evidence type="ECO:0000313" key="10">
    <source>
        <dbReference type="Proteomes" id="UP000183926"/>
    </source>
</evidence>
<dbReference type="CDD" id="cd07067">
    <property type="entry name" value="HP_PGM_like"/>
    <property type="match status" value="1"/>
</dbReference>
<feature type="binding site" evidence="5 7">
    <location>
        <position position="66"/>
    </location>
    <ligand>
        <name>substrate</name>
    </ligand>
</feature>
<evidence type="ECO:0000313" key="9">
    <source>
        <dbReference type="EMBL" id="SFU68191.1"/>
    </source>
</evidence>
<dbReference type="NCBIfam" id="TIGR01258">
    <property type="entry name" value="pgm_1"/>
    <property type="match status" value="1"/>
</dbReference>
<dbReference type="InterPro" id="IPR005952">
    <property type="entry name" value="Phosphogly_mut1"/>
</dbReference>
<comment type="similarity">
    <text evidence="1 5">Belongs to the phosphoglycerate mutase family. BPG-dependent PGAM subfamily.</text>
</comment>
<accession>A0A1I7I5L0</accession>
<evidence type="ECO:0000256" key="2">
    <source>
        <dbReference type="ARBA" id="ARBA00022432"/>
    </source>
</evidence>
<dbReference type="PIRSF" id="PIRSF000709">
    <property type="entry name" value="6PFK_2-Ptase"/>
    <property type="match status" value="1"/>
</dbReference>
<dbReference type="Proteomes" id="UP000183926">
    <property type="component" value="Unassembled WGS sequence"/>
</dbReference>
<dbReference type="GO" id="GO:0006094">
    <property type="term" value="P:gluconeogenesis"/>
    <property type="evidence" value="ECO:0007669"/>
    <property type="project" value="UniProtKB-UniRule"/>
</dbReference>
<feature type="binding site" evidence="5 7">
    <location>
        <begin position="14"/>
        <end position="21"/>
    </location>
    <ligand>
        <name>substrate</name>
    </ligand>
</feature>
<evidence type="ECO:0000256" key="1">
    <source>
        <dbReference type="ARBA" id="ARBA00006717"/>
    </source>
</evidence>
<organism evidence="9 10">
    <name type="scientific">Nitrosomonas eutropha</name>
    <dbReference type="NCBI Taxonomy" id="916"/>
    <lineage>
        <taxon>Bacteria</taxon>
        <taxon>Pseudomonadati</taxon>
        <taxon>Pseudomonadota</taxon>
        <taxon>Betaproteobacteria</taxon>
        <taxon>Nitrosomonadales</taxon>
        <taxon>Nitrosomonadaceae</taxon>
        <taxon>Nitrosomonas</taxon>
    </lineage>
</organism>
<dbReference type="SMART" id="SM00855">
    <property type="entry name" value="PGAM"/>
    <property type="match status" value="1"/>
</dbReference>